<accession>A0A4Q7J267</accession>
<gene>
    <name evidence="6" type="ORF">EWH70_28040</name>
</gene>
<dbReference type="Proteomes" id="UP000292003">
    <property type="component" value="Unassembled WGS sequence"/>
</dbReference>
<evidence type="ECO:0000313" key="7">
    <source>
        <dbReference type="Proteomes" id="UP000292003"/>
    </source>
</evidence>
<reference evidence="6 7" key="1">
    <citation type="submission" date="2019-02" db="EMBL/GenBank/DDBJ databases">
        <title>Draft genome sequence of Amycolatopsis sp. 8-3EHSu isolated from roots of Suaeda maritima.</title>
        <authorList>
            <person name="Duangmal K."/>
            <person name="Chantavorakit T."/>
        </authorList>
    </citation>
    <scope>NUCLEOTIDE SEQUENCE [LARGE SCALE GENOMIC DNA]</scope>
    <source>
        <strain evidence="6 7">8-3EHSu</strain>
    </source>
</reference>
<dbReference type="Pfam" id="PF00440">
    <property type="entry name" value="TetR_N"/>
    <property type="match status" value="1"/>
</dbReference>
<evidence type="ECO:0000256" key="3">
    <source>
        <dbReference type="ARBA" id="ARBA00023163"/>
    </source>
</evidence>
<comment type="caution">
    <text evidence="6">The sequence shown here is derived from an EMBL/GenBank/DDBJ whole genome shotgun (WGS) entry which is preliminary data.</text>
</comment>
<dbReference type="Gene3D" id="1.10.357.10">
    <property type="entry name" value="Tetracycline Repressor, domain 2"/>
    <property type="match status" value="1"/>
</dbReference>
<evidence type="ECO:0000256" key="1">
    <source>
        <dbReference type="ARBA" id="ARBA00023015"/>
    </source>
</evidence>
<feature type="DNA-binding region" description="H-T-H motif" evidence="4">
    <location>
        <begin position="28"/>
        <end position="47"/>
    </location>
</feature>
<organism evidence="6 7">
    <name type="scientific">Amycolatopsis suaedae</name>
    <dbReference type="NCBI Taxonomy" id="2510978"/>
    <lineage>
        <taxon>Bacteria</taxon>
        <taxon>Bacillati</taxon>
        <taxon>Actinomycetota</taxon>
        <taxon>Actinomycetes</taxon>
        <taxon>Pseudonocardiales</taxon>
        <taxon>Pseudonocardiaceae</taxon>
        <taxon>Amycolatopsis</taxon>
    </lineage>
</organism>
<name>A0A4Q7J267_9PSEU</name>
<dbReference type="GO" id="GO:0000976">
    <property type="term" value="F:transcription cis-regulatory region binding"/>
    <property type="evidence" value="ECO:0007669"/>
    <property type="project" value="TreeGrafter"/>
</dbReference>
<dbReference type="SUPFAM" id="SSF48498">
    <property type="entry name" value="Tetracyclin repressor-like, C-terminal domain"/>
    <property type="match status" value="1"/>
</dbReference>
<keyword evidence="7" id="KW-1185">Reference proteome</keyword>
<protein>
    <submittedName>
        <fullName evidence="6">TetR/AcrR family transcriptional regulator</fullName>
    </submittedName>
</protein>
<evidence type="ECO:0000259" key="5">
    <source>
        <dbReference type="PROSITE" id="PS50977"/>
    </source>
</evidence>
<feature type="domain" description="HTH tetR-type" evidence="5">
    <location>
        <begin position="4"/>
        <end position="65"/>
    </location>
</feature>
<keyword evidence="1" id="KW-0805">Transcription regulation</keyword>
<evidence type="ECO:0000256" key="2">
    <source>
        <dbReference type="ARBA" id="ARBA00023125"/>
    </source>
</evidence>
<dbReference type="EMBL" id="SFCC01000016">
    <property type="protein sequence ID" value="RZQ60682.1"/>
    <property type="molecule type" value="Genomic_DNA"/>
</dbReference>
<dbReference type="PANTHER" id="PTHR30055">
    <property type="entry name" value="HTH-TYPE TRANSCRIPTIONAL REGULATOR RUTR"/>
    <property type="match status" value="1"/>
</dbReference>
<proteinExistence type="predicted"/>
<dbReference type="PANTHER" id="PTHR30055:SF234">
    <property type="entry name" value="HTH-TYPE TRANSCRIPTIONAL REGULATOR BETI"/>
    <property type="match status" value="1"/>
</dbReference>
<keyword evidence="3" id="KW-0804">Transcription</keyword>
<dbReference type="InterPro" id="IPR009057">
    <property type="entry name" value="Homeodomain-like_sf"/>
</dbReference>
<dbReference type="OrthoDB" id="3528955at2"/>
<evidence type="ECO:0000256" key="4">
    <source>
        <dbReference type="PROSITE-ProRule" id="PRU00335"/>
    </source>
</evidence>
<dbReference type="PROSITE" id="PS50977">
    <property type="entry name" value="HTH_TETR_2"/>
    <property type="match status" value="1"/>
</dbReference>
<dbReference type="InterPro" id="IPR001647">
    <property type="entry name" value="HTH_TetR"/>
</dbReference>
<dbReference type="InterPro" id="IPR036271">
    <property type="entry name" value="Tet_transcr_reg_TetR-rel_C_sf"/>
</dbReference>
<dbReference type="AlphaFoldDB" id="A0A4Q7J267"/>
<keyword evidence="2 4" id="KW-0238">DNA-binding</keyword>
<dbReference type="InterPro" id="IPR050109">
    <property type="entry name" value="HTH-type_TetR-like_transc_reg"/>
</dbReference>
<dbReference type="GO" id="GO:0003700">
    <property type="term" value="F:DNA-binding transcription factor activity"/>
    <property type="evidence" value="ECO:0007669"/>
    <property type="project" value="TreeGrafter"/>
</dbReference>
<evidence type="ECO:0000313" key="6">
    <source>
        <dbReference type="EMBL" id="RZQ60682.1"/>
    </source>
</evidence>
<sequence>MPRAQRREQILAAATRAFARAGGFAPTSLDDVAAEAGVTRMILYRHFDSKDALYRAVLDRAGTRMYEATTVDGEITEDTVPYMLHWAAAEPDGFRLLFHHAAREPDYRADIDEAREAMIAVLRPMMSEYTDSEAWAGWGARLATIMVVESIMAWLDAGQPDPDLAVDRVLLAVDGIYNALRDSPGPR</sequence>
<dbReference type="SUPFAM" id="SSF46689">
    <property type="entry name" value="Homeodomain-like"/>
    <property type="match status" value="1"/>
</dbReference>